<dbReference type="Gene3D" id="3.40.720.10">
    <property type="entry name" value="Alkaline Phosphatase, subunit A"/>
    <property type="match status" value="1"/>
</dbReference>
<feature type="domain" description="Sulfatase N-terminal" evidence="7">
    <location>
        <begin position="46"/>
        <end position="391"/>
    </location>
</feature>
<gene>
    <name evidence="8" type="ORF">K239x_29130</name>
</gene>
<accession>A0A517NUX9</accession>
<dbReference type="GO" id="GO:0005737">
    <property type="term" value="C:cytoplasm"/>
    <property type="evidence" value="ECO:0007669"/>
    <property type="project" value="TreeGrafter"/>
</dbReference>
<dbReference type="SUPFAM" id="SSF53649">
    <property type="entry name" value="Alkaline phosphatase-like"/>
    <property type="match status" value="1"/>
</dbReference>
<dbReference type="InterPro" id="IPR017850">
    <property type="entry name" value="Alkaline_phosphatase_core_sf"/>
</dbReference>
<keyword evidence="6" id="KW-0106">Calcium</keyword>
<dbReference type="GO" id="GO:0004423">
    <property type="term" value="F:iduronate-2-sulfatase activity"/>
    <property type="evidence" value="ECO:0007669"/>
    <property type="project" value="InterPro"/>
</dbReference>
<dbReference type="EMBL" id="CP036526">
    <property type="protein sequence ID" value="QDT10920.1"/>
    <property type="molecule type" value="Genomic_DNA"/>
</dbReference>
<evidence type="ECO:0000313" key="8">
    <source>
        <dbReference type="EMBL" id="QDT10920.1"/>
    </source>
</evidence>
<name>A0A517NUX9_9BACT</name>
<dbReference type="Proteomes" id="UP000319817">
    <property type="component" value="Chromosome"/>
</dbReference>
<dbReference type="CDD" id="cd16030">
    <property type="entry name" value="iduronate-2-sulfatase"/>
    <property type="match status" value="1"/>
</dbReference>
<dbReference type="OrthoDB" id="279611at2"/>
<dbReference type="PANTHER" id="PTHR45953">
    <property type="entry name" value="IDURONATE 2-SULFATASE"/>
    <property type="match status" value="1"/>
</dbReference>
<dbReference type="InterPro" id="IPR035874">
    <property type="entry name" value="IDS"/>
</dbReference>
<dbReference type="GO" id="GO:0004065">
    <property type="term" value="F:arylsulfatase activity"/>
    <property type="evidence" value="ECO:0007669"/>
    <property type="project" value="UniProtKB-EC"/>
</dbReference>
<reference evidence="8 9" key="1">
    <citation type="submission" date="2019-02" db="EMBL/GenBank/DDBJ databases">
        <title>Deep-cultivation of Planctomycetes and their phenomic and genomic characterization uncovers novel biology.</title>
        <authorList>
            <person name="Wiegand S."/>
            <person name="Jogler M."/>
            <person name="Boedeker C."/>
            <person name="Pinto D."/>
            <person name="Vollmers J."/>
            <person name="Rivas-Marin E."/>
            <person name="Kohn T."/>
            <person name="Peeters S.H."/>
            <person name="Heuer A."/>
            <person name="Rast P."/>
            <person name="Oberbeckmann S."/>
            <person name="Bunk B."/>
            <person name="Jeske O."/>
            <person name="Meyerdierks A."/>
            <person name="Storesund J.E."/>
            <person name="Kallscheuer N."/>
            <person name="Luecker S."/>
            <person name="Lage O.M."/>
            <person name="Pohl T."/>
            <person name="Merkel B.J."/>
            <person name="Hornburger P."/>
            <person name="Mueller R.-W."/>
            <person name="Bruemmer F."/>
            <person name="Labrenz M."/>
            <person name="Spormann A.M."/>
            <person name="Op den Camp H."/>
            <person name="Overmann J."/>
            <person name="Amann R."/>
            <person name="Jetten M.S.M."/>
            <person name="Mascher T."/>
            <person name="Medema M.H."/>
            <person name="Devos D.P."/>
            <person name="Kaster A.-K."/>
            <person name="Ovreas L."/>
            <person name="Rohde M."/>
            <person name="Galperin M.Y."/>
            <person name="Jogler C."/>
        </authorList>
    </citation>
    <scope>NUCLEOTIDE SEQUENCE [LARGE SCALE GENOMIC DNA]</scope>
    <source>
        <strain evidence="8 9">K23_9</strain>
    </source>
</reference>
<dbReference type="AlphaFoldDB" id="A0A517NUX9"/>
<dbReference type="InterPro" id="IPR000917">
    <property type="entry name" value="Sulfatase_N"/>
</dbReference>
<keyword evidence="4" id="KW-0732">Signal</keyword>
<evidence type="ECO:0000259" key="7">
    <source>
        <dbReference type="Pfam" id="PF00884"/>
    </source>
</evidence>
<evidence type="ECO:0000256" key="4">
    <source>
        <dbReference type="ARBA" id="ARBA00022729"/>
    </source>
</evidence>
<sequence>MHSHNKLNMSPSGQKMNQTMKTTCLVLVALIGTMLIPQSRADAEKPNVLFLIADDLNTALSGFGHKQCKTPNLDRLAQRGVKFQNMHCQYPVCGASRASIMSGLYPYSNLTLGNAGTLRGSMPDVVTMSQTFRNNGYYAGRVSKIYHMRIPFEIIDGTAESDDPFSWDEAFNVKAAEQNALGELTNWSPKDKGSQTFAGVVASGGDSDHADGMAADRAIKILEQVKDKPFFLAVGFVRPHVPLVAPAKYFDQYNREEMEPPVVPENDLDDVPGIIRGYKRNSTTYGVTPKLHKGLLQAYYASVSYMDAQVGRVLDAVDEKGLADNTIVVFSSDHGYLLGQHHKYQKQHLFEEATRVPFIISVPWLKDQHGRGTTKITELVDLYPTLAELVGLSAPDTLQGTSLKPLLANTESTAWTKKQAFTISRSGGESIRTADWRFTQWGFGESGAELYDLKNDPGEFTNQAKNPEYATVVKKLRQQLIAKRNAAGFKKNRAAIVAKSGKWKQKK</sequence>
<dbReference type="GO" id="GO:0046872">
    <property type="term" value="F:metal ion binding"/>
    <property type="evidence" value="ECO:0007669"/>
    <property type="project" value="UniProtKB-KW"/>
</dbReference>
<comment type="similarity">
    <text evidence="2">Belongs to the sulfatase family.</text>
</comment>
<keyword evidence="5 8" id="KW-0378">Hydrolase</keyword>
<dbReference type="PANTHER" id="PTHR45953:SF1">
    <property type="entry name" value="IDURONATE 2-SULFATASE"/>
    <property type="match status" value="1"/>
</dbReference>
<evidence type="ECO:0000256" key="2">
    <source>
        <dbReference type="ARBA" id="ARBA00008779"/>
    </source>
</evidence>
<keyword evidence="3" id="KW-0479">Metal-binding</keyword>
<proteinExistence type="inferred from homology"/>
<dbReference type="EC" id="3.1.6.1" evidence="8"/>
<evidence type="ECO:0000256" key="6">
    <source>
        <dbReference type="ARBA" id="ARBA00022837"/>
    </source>
</evidence>
<dbReference type="Pfam" id="PF00884">
    <property type="entry name" value="Sulfatase"/>
    <property type="match status" value="1"/>
</dbReference>
<evidence type="ECO:0000256" key="3">
    <source>
        <dbReference type="ARBA" id="ARBA00022723"/>
    </source>
</evidence>
<protein>
    <submittedName>
        <fullName evidence="8">Arylsulfatase</fullName>
        <ecNumber evidence="8">3.1.6.1</ecNumber>
    </submittedName>
</protein>
<comment type="cofactor">
    <cofactor evidence="1">
        <name>Ca(2+)</name>
        <dbReference type="ChEBI" id="CHEBI:29108"/>
    </cofactor>
</comment>
<evidence type="ECO:0000313" key="9">
    <source>
        <dbReference type="Proteomes" id="UP000319817"/>
    </source>
</evidence>
<evidence type="ECO:0000256" key="5">
    <source>
        <dbReference type="ARBA" id="ARBA00022801"/>
    </source>
</evidence>
<evidence type="ECO:0000256" key="1">
    <source>
        <dbReference type="ARBA" id="ARBA00001913"/>
    </source>
</evidence>
<organism evidence="8 9">
    <name type="scientific">Stieleria marina</name>
    <dbReference type="NCBI Taxonomy" id="1930275"/>
    <lineage>
        <taxon>Bacteria</taxon>
        <taxon>Pseudomonadati</taxon>
        <taxon>Planctomycetota</taxon>
        <taxon>Planctomycetia</taxon>
        <taxon>Pirellulales</taxon>
        <taxon>Pirellulaceae</taxon>
        <taxon>Stieleria</taxon>
    </lineage>
</organism>
<keyword evidence="9" id="KW-1185">Reference proteome</keyword>